<evidence type="ECO:0000256" key="1">
    <source>
        <dbReference type="SAM" id="MobiDB-lite"/>
    </source>
</evidence>
<evidence type="ECO:0000313" key="2">
    <source>
        <dbReference type="EMBL" id="MEJ5975647.1"/>
    </source>
</evidence>
<dbReference type="Proteomes" id="UP001361239">
    <property type="component" value="Unassembled WGS sequence"/>
</dbReference>
<name>A0ABU8RRI9_9SPHN</name>
<comment type="caution">
    <text evidence="2">The sequence shown here is derived from an EMBL/GenBank/DDBJ whole genome shotgun (WGS) entry which is preliminary data.</text>
</comment>
<accession>A0ABU8RRI9</accession>
<reference evidence="2 3" key="1">
    <citation type="submission" date="2024-03" db="EMBL/GenBank/DDBJ databases">
        <authorList>
            <person name="Jo J.-H."/>
        </authorList>
    </citation>
    <scope>NUCLEOTIDE SEQUENCE [LARGE SCALE GENOMIC DNA]</scope>
    <source>
        <strain evidence="2 3">PS1R-30</strain>
    </source>
</reference>
<gene>
    <name evidence="2" type="ORF">WG901_03310</name>
</gene>
<evidence type="ECO:0000313" key="3">
    <source>
        <dbReference type="Proteomes" id="UP001361239"/>
    </source>
</evidence>
<sequence>MPSNLAPAAQLAAKRQPPFAEESTDYAQAREALLAEEIEVRRHVGRLAAQIRALPPGPEITENYRFIDPNGVEIGLEEMFGGHDSLVIYHWMFGPDRERPCPMCTATLGSLNGNGADIAQRVALAVTGRSKVERQIAFAQERGWRDLRFFQSVGDDWALKIGGLDPDKGWEMPALLVLRRQGDIVRLHWMAEGSQEMADPGEDPRGAVELQALWNLLDLTPEGRGIDWYPKLDYPPI</sequence>
<dbReference type="SUPFAM" id="SSF52833">
    <property type="entry name" value="Thioredoxin-like"/>
    <property type="match status" value="1"/>
</dbReference>
<dbReference type="Pfam" id="PF05988">
    <property type="entry name" value="DUF899"/>
    <property type="match status" value="1"/>
</dbReference>
<dbReference type="RefSeq" id="WP_339585580.1">
    <property type="nucleotide sequence ID" value="NZ_JBBHJZ010000001.1"/>
</dbReference>
<organism evidence="2 3">
    <name type="scientific">Novosphingobium anseongense</name>
    <dbReference type="NCBI Taxonomy" id="3133436"/>
    <lineage>
        <taxon>Bacteria</taxon>
        <taxon>Pseudomonadati</taxon>
        <taxon>Pseudomonadota</taxon>
        <taxon>Alphaproteobacteria</taxon>
        <taxon>Sphingomonadales</taxon>
        <taxon>Sphingomonadaceae</taxon>
        <taxon>Novosphingobium</taxon>
    </lineage>
</organism>
<dbReference type="InterPro" id="IPR036249">
    <property type="entry name" value="Thioredoxin-like_sf"/>
</dbReference>
<dbReference type="EMBL" id="JBBHJZ010000001">
    <property type="protein sequence ID" value="MEJ5975647.1"/>
    <property type="molecule type" value="Genomic_DNA"/>
</dbReference>
<feature type="region of interest" description="Disordered" evidence="1">
    <location>
        <begin position="1"/>
        <end position="20"/>
    </location>
</feature>
<protein>
    <submittedName>
        <fullName evidence="2">DUF899 family protein</fullName>
    </submittedName>
</protein>
<dbReference type="InterPro" id="IPR010296">
    <property type="entry name" value="DUF899_thioredox"/>
</dbReference>
<proteinExistence type="predicted"/>
<keyword evidence="3" id="KW-1185">Reference proteome</keyword>